<name>A0AAF0XYY0_9TREE</name>
<evidence type="ECO:0000313" key="2">
    <source>
        <dbReference type="EMBL" id="WOO76488.1"/>
    </source>
</evidence>
<keyword evidence="3" id="KW-1185">Reference proteome</keyword>
<dbReference type="RefSeq" id="XP_062622520.1">
    <property type="nucleotide sequence ID" value="XM_062766536.1"/>
</dbReference>
<dbReference type="EMBL" id="CP086714">
    <property type="protein sequence ID" value="WOO76488.1"/>
    <property type="molecule type" value="Genomic_DNA"/>
</dbReference>
<feature type="region of interest" description="Disordered" evidence="1">
    <location>
        <begin position="132"/>
        <end position="152"/>
    </location>
</feature>
<dbReference type="AlphaFoldDB" id="A0AAF0XYY0"/>
<protein>
    <submittedName>
        <fullName evidence="2">Uncharacterized protein</fullName>
    </submittedName>
</protein>
<gene>
    <name evidence="2" type="ORF">LOC62_01G000109</name>
</gene>
<accession>A0AAF0XYY0</accession>
<evidence type="ECO:0000256" key="1">
    <source>
        <dbReference type="SAM" id="MobiDB-lite"/>
    </source>
</evidence>
<reference evidence="2" key="1">
    <citation type="submission" date="2023-10" db="EMBL/GenBank/DDBJ databases">
        <authorList>
            <person name="Noh H."/>
        </authorList>
    </citation>
    <scope>NUCLEOTIDE SEQUENCE</scope>
    <source>
        <strain evidence="2">DUCC4014</strain>
    </source>
</reference>
<dbReference type="Proteomes" id="UP000827549">
    <property type="component" value="Chromosome 1"/>
</dbReference>
<proteinExistence type="predicted"/>
<evidence type="ECO:0000313" key="3">
    <source>
        <dbReference type="Proteomes" id="UP000827549"/>
    </source>
</evidence>
<organism evidence="2 3">
    <name type="scientific">Vanrija pseudolonga</name>
    <dbReference type="NCBI Taxonomy" id="143232"/>
    <lineage>
        <taxon>Eukaryota</taxon>
        <taxon>Fungi</taxon>
        <taxon>Dikarya</taxon>
        <taxon>Basidiomycota</taxon>
        <taxon>Agaricomycotina</taxon>
        <taxon>Tremellomycetes</taxon>
        <taxon>Trichosporonales</taxon>
        <taxon>Trichosporonaceae</taxon>
        <taxon>Vanrija</taxon>
    </lineage>
</organism>
<dbReference type="GeneID" id="87803370"/>
<sequence>MSSSSSESSSNQPPAEKFKPVYVNFPTSFKDESNFVILVSKNHPRVQSALKVDPEPSKVFENDPLTCYAIINPNFGRSLKKLHNDLKDDDKIPDEVRTWLANRRIDHNVTRAANALVGVMTILEDAEIQEPPERYKRYSSRSSNDSYEFPDL</sequence>